<dbReference type="WBParaSite" id="RSKR_0000657400.1">
    <property type="protein sequence ID" value="RSKR_0000657400.1"/>
    <property type="gene ID" value="RSKR_0000657400"/>
</dbReference>
<sequence length="747" mass="81665">MYKNYLRLLAKWPRDPRKAPGRSLPLFMEKEVESSFKKGGEGGNSRSPDAILCQRRFDALSQLLNNTHLNDFPHSYKSGIFGLQVKQLEEINSDKFRKLIGLGDKKSYSLLSVGRNTYCQGTIKSSKTTTTRLLSTMPPVPFVAPAYTAQLNETAHLICEKDVVLVVPESCRGGVFEELKGQVESAIQAANGTDYSFVTKNISNMGMVKIAHAYHYTGSEPLIFIRGNCIGHPTQFEAFVKQGLLEKALSKKDYDLIVIGGGSAGLSGAKLAAGIGKKVLVLDFVKPTPIGTTWGLGGTCVNVGCIPKKLMHQASLLGHSLSDAKKFGWDVCTENVTLNWVKMKDAVNDHIAALNWGYKVALREKKATYLNAYGSVTAPFEVTTTDKKGKKTVVSADKILVATGLRPKYPSVPGAKEYAITSDDLFSLPYNPGKTLSVGASYISLECSGFIKGMGNESHVMVRSILLRGFDQDMAERIKKQMAEEGIKFISAVPTKIEQIKAPTEKEAGLYKVWGEGVDGEGKKVEYVDEYNTVLFAIGREAKTEDIGIKEHGVKLSEAGKVIGFNGGEQSVSMPYIYACGDVLHNCPELTPVAIQAATTLMKKLFLGALEVTDYDNIPTTVFTPLEYGCCGLSTEQAQAKYGKENITEYHNVFTPLEYTVPDRKESKHCYLKLICLNTEHDRVLGLHILSPNAGEITQGFGIALKLNATKRDFDNLVGIHPSVAENFTTLNIVKKEGDEELVATGC</sequence>
<protein>
    <submittedName>
        <fullName evidence="2">Thioredoxin reductase 1, cytoplasmic</fullName>
    </submittedName>
</protein>
<name>A0AC35U1N5_9BILA</name>
<evidence type="ECO:0000313" key="1">
    <source>
        <dbReference type="Proteomes" id="UP000095286"/>
    </source>
</evidence>
<accession>A0AC35U1N5</accession>
<dbReference type="Proteomes" id="UP000095286">
    <property type="component" value="Unplaced"/>
</dbReference>
<organism evidence="1 2">
    <name type="scientific">Rhabditophanes sp. KR3021</name>
    <dbReference type="NCBI Taxonomy" id="114890"/>
    <lineage>
        <taxon>Eukaryota</taxon>
        <taxon>Metazoa</taxon>
        <taxon>Ecdysozoa</taxon>
        <taxon>Nematoda</taxon>
        <taxon>Chromadorea</taxon>
        <taxon>Rhabditida</taxon>
        <taxon>Tylenchina</taxon>
        <taxon>Panagrolaimomorpha</taxon>
        <taxon>Strongyloidoidea</taxon>
        <taxon>Alloionematidae</taxon>
        <taxon>Rhabditophanes</taxon>
    </lineage>
</organism>
<proteinExistence type="predicted"/>
<evidence type="ECO:0000313" key="2">
    <source>
        <dbReference type="WBParaSite" id="RSKR_0000657400.1"/>
    </source>
</evidence>
<reference evidence="2" key="1">
    <citation type="submission" date="2016-11" db="UniProtKB">
        <authorList>
            <consortium name="WormBaseParasite"/>
        </authorList>
    </citation>
    <scope>IDENTIFICATION</scope>
    <source>
        <strain evidence="2">KR3021</strain>
    </source>
</reference>